<dbReference type="EMBL" id="HACG01036942">
    <property type="protein sequence ID" value="CEK83807.1"/>
    <property type="molecule type" value="Transcribed_RNA"/>
</dbReference>
<dbReference type="AlphaFoldDB" id="A0A0B7AT64"/>
<proteinExistence type="predicted"/>
<accession>A0A0B7AT64</accession>
<sequence length="55" mass="5939">MSMMLDEVGELARDRKLFRQAGMNVTFCKGMLLLELSVVSVCSGSELDNNPSGTG</sequence>
<gene>
    <name evidence="1" type="primary">ORF139100</name>
</gene>
<evidence type="ECO:0000313" key="1">
    <source>
        <dbReference type="EMBL" id="CEK83807.1"/>
    </source>
</evidence>
<protein>
    <submittedName>
        <fullName evidence="1">Uncharacterized protein</fullName>
    </submittedName>
</protein>
<name>A0A0B7AT64_9EUPU</name>
<reference evidence="1" key="1">
    <citation type="submission" date="2014-12" db="EMBL/GenBank/DDBJ databases">
        <title>Insight into the proteome of Arion vulgaris.</title>
        <authorList>
            <person name="Aradska J."/>
            <person name="Bulat T."/>
            <person name="Smidak R."/>
            <person name="Sarate P."/>
            <person name="Gangsoo J."/>
            <person name="Sialana F."/>
            <person name="Bilban M."/>
            <person name="Lubec G."/>
        </authorList>
    </citation>
    <scope>NUCLEOTIDE SEQUENCE</scope>
    <source>
        <tissue evidence="1">Skin</tissue>
    </source>
</reference>
<organism evidence="1">
    <name type="scientific">Arion vulgaris</name>
    <dbReference type="NCBI Taxonomy" id="1028688"/>
    <lineage>
        <taxon>Eukaryota</taxon>
        <taxon>Metazoa</taxon>
        <taxon>Spiralia</taxon>
        <taxon>Lophotrochozoa</taxon>
        <taxon>Mollusca</taxon>
        <taxon>Gastropoda</taxon>
        <taxon>Heterobranchia</taxon>
        <taxon>Euthyneura</taxon>
        <taxon>Panpulmonata</taxon>
        <taxon>Eupulmonata</taxon>
        <taxon>Stylommatophora</taxon>
        <taxon>Helicina</taxon>
        <taxon>Arionoidea</taxon>
        <taxon>Arionidae</taxon>
        <taxon>Arion</taxon>
    </lineage>
</organism>